<protein>
    <submittedName>
        <fullName evidence="2">Piso0_001332 protein</fullName>
    </submittedName>
</protein>
<dbReference type="Proteomes" id="UP000005222">
    <property type="component" value="Chromosome E"/>
</dbReference>
<accession>G8YMW0</accession>
<keyword evidence="1" id="KW-1133">Transmembrane helix</keyword>
<reference evidence="2 3" key="1">
    <citation type="journal article" date="2012" name="G3 (Bethesda)">
        <title>Pichia sorbitophila, an interspecies yeast hybrid reveals early steps of genome resolution following polyploidization.</title>
        <authorList>
            <person name="Leh Louis V."/>
            <person name="Despons L."/>
            <person name="Friedrich A."/>
            <person name="Martin T."/>
            <person name="Durrens P."/>
            <person name="Casaregola S."/>
            <person name="Neuveglise C."/>
            <person name="Fairhead C."/>
            <person name="Marck C."/>
            <person name="Cruz J.A."/>
            <person name="Straub M.L."/>
            <person name="Kugler V."/>
            <person name="Sacerdot C."/>
            <person name="Uzunov Z."/>
            <person name="Thierry A."/>
            <person name="Weiss S."/>
            <person name="Bleykasten C."/>
            <person name="De Montigny J."/>
            <person name="Jacques N."/>
            <person name="Jung P."/>
            <person name="Lemaire M."/>
            <person name="Mallet S."/>
            <person name="Morel G."/>
            <person name="Richard G.F."/>
            <person name="Sarkar A."/>
            <person name="Savel G."/>
            <person name="Schacherer J."/>
            <person name="Seret M.L."/>
            <person name="Talla E."/>
            <person name="Samson G."/>
            <person name="Jubin C."/>
            <person name="Poulain J."/>
            <person name="Vacherie B."/>
            <person name="Barbe V."/>
            <person name="Pelletier E."/>
            <person name="Sherman D.J."/>
            <person name="Westhof E."/>
            <person name="Weissenbach J."/>
            <person name="Baret P.V."/>
            <person name="Wincker P."/>
            <person name="Gaillardin C."/>
            <person name="Dujon B."/>
            <person name="Souciet J.L."/>
        </authorList>
    </citation>
    <scope>NUCLEOTIDE SEQUENCE [LARGE SCALE GENOMIC DNA]</scope>
    <source>
        <strain evidence="3">ATCC MYA-4447 / BCRC 22081 / CBS 7064 / NBRC 10061 / NRRL Y-12695</strain>
    </source>
</reference>
<dbReference type="HOGENOM" id="CLU_1475681_0_0_1"/>
<keyword evidence="3" id="KW-1185">Reference proteome</keyword>
<feature type="transmembrane region" description="Helical" evidence="1">
    <location>
        <begin position="149"/>
        <end position="169"/>
    </location>
</feature>
<evidence type="ECO:0000256" key="1">
    <source>
        <dbReference type="SAM" id="Phobius"/>
    </source>
</evidence>
<gene>
    <name evidence="2" type="primary">Piso0_001332</name>
    <name evidence="2" type="ORF">GNLVRS01_PISO0E02754g</name>
</gene>
<dbReference type="InParanoid" id="G8YMW0"/>
<evidence type="ECO:0000313" key="3">
    <source>
        <dbReference type="Proteomes" id="UP000005222"/>
    </source>
</evidence>
<keyword evidence="1" id="KW-0812">Transmembrane</keyword>
<evidence type="ECO:0000313" key="2">
    <source>
        <dbReference type="EMBL" id="CCE79278.1"/>
    </source>
</evidence>
<keyword evidence="1" id="KW-0472">Membrane</keyword>
<dbReference type="EMBL" id="FO082055">
    <property type="protein sequence ID" value="CCE79278.1"/>
    <property type="molecule type" value="Genomic_DNA"/>
</dbReference>
<name>G8YMW0_PICSO</name>
<proteinExistence type="predicted"/>
<dbReference type="AlphaFoldDB" id="G8YMW0"/>
<sequence>MIEKVSLGSPKVEPVGISVDATRSDENLSQKLPIDANNANDEISPLKNSTLNKFLRKLNPKELSMSCTFDNRQYVSFNFTTGNKLLAYLIISSLCGIIRMSSRSSYTFYSFEYKQDLKCTIYPYSNKVSDKVVKGVGAISYRFMDGSVITIYIILKSKNLGLFLILSFFNQKVFNKEMIATTG</sequence>
<organism evidence="2 3">
    <name type="scientific">Pichia sorbitophila (strain ATCC MYA-4447 / BCRC 22081 / CBS 7064 / NBRC 10061 / NRRL Y-12695)</name>
    <name type="common">Hybrid yeast</name>
    <dbReference type="NCBI Taxonomy" id="559304"/>
    <lineage>
        <taxon>Eukaryota</taxon>
        <taxon>Fungi</taxon>
        <taxon>Dikarya</taxon>
        <taxon>Ascomycota</taxon>
        <taxon>Saccharomycotina</taxon>
        <taxon>Pichiomycetes</taxon>
        <taxon>Debaryomycetaceae</taxon>
        <taxon>Millerozyma</taxon>
    </lineage>
</organism>